<evidence type="ECO:0000313" key="4">
    <source>
        <dbReference type="EMBL" id="MEB3102264.1"/>
    </source>
</evidence>
<dbReference type="InterPro" id="IPR050680">
    <property type="entry name" value="YpeA/RimI_acetyltransf"/>
</dbReference>
<dbReference type="PANTHER" id="PTHR43420:SF12">
    <property type="entry name" value="N-ACETYLTRANSFERASE DOMAIN-CONTAINING PROTEIN"/>
    <property type="match status" value="1"/>
</dbReference>
<keyword evidence="1" id="KW-0808">Transferase</keyword>
<name>A0ABU5ZIE5_9BACL</name>
<evidence type="ECO:0000256" key="2">
    <source>
        <dbReference type="ARBA" id="ARBA00023315"/>
    </source>
</evidence>
<dbReference type="InterPro" id="IPR016181">
    <property type="entry name" value="Acyl_CoA_acyltransferase"/>
</dbReference>
<dbReference type="SUPFAM" id="SSF55729">
    <property type="entry name" value="Acyl-CoA N-acyltransferases (Nat)"/>
    <property type="match status" value="1"/>
</dbReference>
<reference evidence="4" key="1">
    <citation type="submission" date="2023-12" db="EMBL/GenBank/DDBJ databases">
        <title>Fervidustalea candida gen. nov., sp. nov., a novel member of the family Paenibacillaceae isolated from a geothermal area.</title>
        <authorList>
            <person name="Li W.-J."/>
            <person name="Jiao J.-Y."/>
            <person name="Chen Y."/>
        </authorList>
    </citation>
    <scope>NUCLEOTIDE SEQUENCE</scope>
    <source>
        <strain evidence="4">SYSU GA230002</strain>
    </source>
</reference>
<keyword evidence="2" id="KW-0012">Acyltransferase</keyword>
<dbReference type="PROSITE" id="PS51186">
    <property type="entry name" value="GNAT"/>
    <property type="match status" value="1"/>
</dbReference>
<comment type="caution">
    <text evidence="4">The sequence shown here is derived from an EMBL/GenBank/DDBJ whole genome shotgun (WGS) entry which is preliminary data.</text>
</comment>
<evidence type="ECO:0000259" key="3">
    <source>
        <dbReference type="PROSITE" id="PS51186"/>
    </source>
</evidence>
<dbReference type="Pfam" id="PF00583">
    <property type="entry name" value="Acetyltransf_1"/>
    <property type="match status" value="1"/>
</dbReference>
<keyword evidence="5" id="KW-1185">Reference proteome</keyword>
<feature type="domain" description="N-acetyltransferase" evidence="3">
    <location>
        <begin position="1"/>
        <end position="140"/>
    </location>
</feature>
<gene>
    <name evidence="4" type="ORF">VF724_11385</name>
</gene>
<proteinExistence type="predicted"/>
<dbReference type="EMBL" id="JAYJLD010000015">
    <property type="protein sequence ID" value="MEB3102264.1"/>
    <property type="molecule type" value="Genomic_DNA"/>
</dbReference>
<protein>
    <submittedName>
        <fullName evidence="4">GNAT family N-acetyltransferase</fullName>
    </submittedName>
</protein>
<dbReference type="Proteomes" id="UP001310386">
    <property type="component" value="Unassembled WGS sequence"/>
</dbReference>
<dbReference type="Gene3D" id="3.40.630.30">
    <property type="match status" value="1"/>
</dbReference>
<organism evidence="4 5">
    <name type="scientific">Ferviditalea candida</name>
    <dbReference type="NCBI Taxonomy" id="3108399"/>
    <lineage>
        <taxon>Bacteria</taxon>
        <taxon>Bacillati</taxon>
        <taxon>Bacillota</taxon>
        <taxon>Bacilli</taxon>
        <taxon>Bacillales</taxon>
        <taxon>Paenibacillaceae</taxon>
        <taxon>Ferviditalea</taxon>
    </lineage>
</organism>
<sequence length="140" mass="16111">MQIRSFQLSDYSSVTRLLKEVLTETCYTETMAAFAKQLSWDSELVLVAQENNTIVGILIGTIDNNHGYYYRIAVLPPFQRRGIGRSLIRALKERFDRHKVRRVLVTLDSHNEPLIPLYESMGYRGNDFTRSIEKLSIANG</sequence>
<dbReference type="CDD" id="cd04301">
    <property type="entry name" value="NAT_SF"/>
    <property type="match status" value="1"/>
</dbReference>
<dbReference type="RefSeq" id="WP_371754385.1">
    <property type="nucleotide sequence ID" value="NZ_JAYJLD010000015.1"/>
</dbReference>
<accession>A0ABU5ZIE5</accession>
<evidence type="ECO:0000256" key="1">
    <source>
        <dbReference type="ARBA" id="ARBA00022679"/>
    </source>
</evidence>
<dbReference type="InterPro" id="IPR000182">
    <property type="entry name" value="GNAT_dom"/>
</dbReference>
<evidence type="ECO:0000313" key="5">
    <source>
        <dbReference type="Proteomes" id="UP001310386"/>
    </source>
</evidence>
<dbReference type="PANTHER" id="PTHR43420">
    <property type="entry name" value="ACETYLTRANSFERASE"/>
    <property type="match status" value="1"/>
</dbReference>